<dbReference type="AlphaFoldDB" id="A0AAV7IB05"/>
<accession>A0AAV7IB05</accession>
<gene>
    <name evidence="1" type="ORF">KQX54_018338</name>
</gene>
<comment type="caution">
    <text evidence="1">The sequence shown here is derived from an EMBL/GenBank/DDBJ whole genome shotgun (WGS) entry which is preliminary data.</text>
</comment>
<evidence type="ECO:0000313" key="2">
    <source>
        <dbReference type="Proteomes" id="UP000826195"/>
    </source>
</evidence>
<proteinExistence type="predicted"/>
<reference evidence="1 2" key="1">
    <citation type="journal article" date="2021" name="J. Hered.">
        <title>A chromosome-level genome assembly of the parasitoid wasp, Cotesia glomerata (Hymenoptera: Braconidae).</title>
        <authorList>
            <person name="Pinto B.J."/>
            <person name="Weis J.J."/>
            <person name="Gamble T."/>
            <person name="Ode P.J."/>
            <person name="Paul R."/>
            <person name="Zaspel J.M."/>
        </authorList>
    </citation>
    <scope>NUCLEOTIDE SEQUENCE [LARGE SCALE GENOMIC DNA]</scope>
    <source>
        <strain evidence="1">CgM1</strain>
    </source>
</reference>
<sequence>MEEKNKEQVERSKKNADWSIWTQFTWKSGASYATRQIALGIPQEVGKARTQSIGVHTEPAPVNYRINPNLTDNKHVPMMIQTPVVCATAIIMVKGAKLGRESTRGAPFGGERTESFKSIVHVRVSYCCNLLKARRQRNRALKEKQIKVLAESRSRLLTRDVDTRVRQTANWLTTAKSTFVAQPGRYTVAKSFPNASVRFPLRFAAPSECAISEPCCSTRDKCLGALPFLVDYRQILLRLSQLALFSLFWDKWIQGWNPFLVLRVVKPTVRSRDETPRVFFIVLTSL</sequence>
<dbReference type="Proteomes" id="UP000826195">
    <property type="component" value="Unassembled WGS sequence"/>
</dbReference>
<evidence type="ECO:0000313" key="1">
    <source>
        <dbReference type="EMBL" id="KAH0547276.1"/>
    </source>
</evidence>
<dbReference type="EMBL" id="JAHXZJ010002237">
    <property type="protein sequence ID" value="KAH0547276.1"/>
    <property type="molecule type" value="Genomic_DNA"/>
</dbReference>
<keyword evidence="2" id="KW-1185">Reference proteome</keyword>
<protein>
    <submittedName>
        <fullName evidence="1">Uncharacterized protein</fullName>
    </submittedName>
</protein>
<organism evidence="1 2">
    <name type="scientific">Cotesia glomerata</name>
    <name type="common">Lepidopteran parasitic wasp</name>
    <name type="synonym">Apanteles glomeratus</name>
    <dbReference type="NCBI Taxonomy" id="32391"/>
    <lineage>
        <taxon>Eukaryota</taxon>
        <taxon>Metazoa</taxon>
        <taxon>Ecdysozoa</taxon>
        <taxon>Arthropoda</taxon>
        <taxon>Hexapoda</taxon>
        <taxon>Insecta</taxon>
        <taxon>Pterygota</taxon>
        <taxon>Neoptera</taxon>
        <taxon>Endopterygota</taxon>
        <taxon>Hymenoptera</taxon>
        <taxon>Apocrita</taxon>
        <taxon>Ichneumonoidea</taxon>
        <taxon>Braconidae</taxon>
        <taxon>Microgastrinae</taxon>
        <taxon>Cotesia</taxon>
    </lineage>
</organism>
<name>A0AAV7IB05_COTGL</name>